<feature type="chain" id="PRO_5019388274" description="Lipoprotein" evidence="2">
    <location>
        <begin position="18"/>
        <end position="127"/>
    </location>
</feature>
<keyword evidence="4" id="KW-1185">Reference proteome</keyword>
<evidence type="ECO:0000256" key="1">
    <source>
        <dbReference type="SAM" id="MobiDB-lite"/>
    </source>
</evidence>
<evidence type="ECO:0008006" key="5">
    <source>
        <dbReference type="Google" id="ProtNLM"/>
    </source>
</evidence>
<comment type="caution">
    <text evidence="3">The sequence shown here is derived from an EMBL/GenBank/DDBJ whole genome shotgun (WGS) entry which is preliminary data.</text>
</comment>
<feature type="compositionally biased region" description="Basic and acidic residues" evidence="1">
    <location>
        <begin position="93"/>
        <end position="104"/>
    </location>
</feature>
<dbReference type="Proteomes" id="UP000286997">
    <property type="component" value="Unassembled WGS sequence"/>
</dbReference>
<name>A0A437PB74_9HYPH</name>
<dbReference type="EMBL" id="SACP01000006">
    <property type="protein sequence ID" value="RVU19451.1"/>
    <property type="molecule type" value="Genomic_DNA"/>
</dbReference>
<dbReference type="OrthoDB" id="8003440at2"/>
<protein>
    <recommendedName>
        <fullName evidence="5">Lipoprotein</fullName>
    </recommendedName>
</protein>
<evidence type="ECO:0000313" key="3">
    <source>
        <dbReference type="EMBL" id="RVU19451.1"/>
    </source>
</evidence>
<keyword evidence="2" id="KW-0732">Signal</keyword>
<organism evidence="3 4">
    <name type="scientific">Methylobacterium oryzihabitans</name>
    <dbReference type="NCBI Taxonomy" id="2499852"/>
    <lineage>
        <taxon>Bacteria</taxon>
        <taxon>Pseudomonadati</taxon>
        <taxon>Pseudomonadota</taxon>
        <taxon>Alphaproteobacteria</taxon>
        <taxon>Hyphomicrobiales</taxon>
        <taxon>Methylobacteriaceae</taxon>
        <taxon>Methylobacterium</taxon>
    </lineage>
</organism>
<reference evidence="3 4" key="1">
    <citation type="submission" date="2019-01" db="EMBL/GenBank/DDBJ databases">
        <authorList>
            <person name="Chen W.-M."/>
        </authorList>
    </citation>
    <scope>NUCLEOTIDE SEQUENCE [LARGE SCALE GENOMIC DNA]</scope>
    <source>
        <strain evidence="3 4">TER-1</strain>
    </source>
</reference>
<evidence type="ECO:0000256" key="2">
    <source>
        <dbReference type="SAM" id="SignalP"/>
    </source>
</evidence>
<feature type="signal peptide" evidence="2">
    <location>
        <begin position="1"/>
        <end position="17"/>
    </location>
</feature>
<dbReference type="PROSITE" id="PS51257">
    <property type="entry name" value="PROKAR_LIPOPROTEIN"/>
    <property type="match status" value="1"/>
</dbReference>
<feature type="compositionally biased region" description="Gly residues" evidence="1">
    <location>
        <begin position="105"/>
        <end position="127"/>
    </location>
</feature>
<feature type="region of interest" description="Disordered" evidence="1">
    <location>
        <begin position="25"/>
        <end position="127"/>
    </location>
</feature>
<accession>A0A437PB74</accession>
<dbReference type="AlphaFoldDB" id="A0A437PB74"/>
<sequence>MPVLNRACLVAVLAAVAGGCVNPLGQTGGVLPASDVGPPPSMRADLRAPSRTATPSQVDPDRVMPTAPSRRLDVPANPRAQADAGQSGPRRIRRDELEGAEEGRSGGGGSLSPTMGSGGSVGLGGRF</sequence>
<dbReference type="RefSeq" id="WP_127728385.1">
    <property type="nucleotide sequence ID" value="NZ_SACP01000006.1"/>
</dbReference>
<gene>
    <name evidence="3" type="ORF">EOE48_08620</name>
</gene>
<proteinExistence type="predicted"/>
<evidence type="ECO:0000313" key="4">
    <source>
        <dbReference type="Proteomes" id="UP000286997"/>
    </source>
</evidence>